<dbReference type="InterPro" id="IPR001584">
    <property type="entry name" value="Integrase_cat-core"/>
</dbReference>
<dbReference type="InterPro" id="IPR036397">
    <property type="entry name" value="RNaseH_sf"/>
</dbReference>
<feature type="domain" description="Integrase catalytic" evidence="8">
    <location>
        <begin position="794"/>
        <end position="879"/>
    </location>
</feature>
<keyword evidence="2" id="KW-0548">Nucleotidyltransferase</keyword>
<dbReference type="Pfam" id="PF17917">
    <property type="entry name" value="RT_RNaseH"/>
    <property type="match status" value="1"/>
</dbReference>
<dbReference type="CDD" id="cd09274">
    <property type="entry name" value="RNase_HI_RT_Ty3"/>
    <property type="match status" value="1"/>
</dbReference>
<sequence length="879" mass="100766">MTSTALCISSIRAGLRQLNSLIAEGTRSHVRKIEKHVRSMLKEQHKQFEREMTALWNLVIELHTQKAQGEGNGCPHNSDAPTSSRRGYQVPSRLSRIDFPKFNGEDFRGWLYKSEQFFEVDETPNAVKVKIAAMSLEEYVRELSSRFGDSLYDDPMRELKSLKQSGSVKEYHDVFEELLNRVDLPKDYATSCFLSGLKPEIQLILRMFMPKNVQHARILTKIEEAKMIVQSKEKVMSKSFLNYSDRTGTTQFRAHAPSHKWKTDSKAVLPLPMFPALPNNERQHESGAKKAFKRLSRAKMNKKRARGLCFWCDERFTARDRCENKQFHRLEVWDDTPDKKEPKTEGEEDAIDKGQLAYISLNAMTNIAVPNFMTMRVTGHVGKQSVNIFIDCGSSHNFIHPKSGHKVVLRGMKQHGLQLNRPEPEPGPLSLFSITAGTNGRQDSNLLDLECLLSEYGDLFQEPNGLPPERLHGHRIVLKESTEPVNVRPYRYPVFWKGEIEKLVAKMLACGIIRASSSPFSSPVVLVKKKDGSWRIGGWNEHLQHLRLVFELLRRHELQVKMSKCAFAQQQIDYLGHIINAEGVQADPQKTVAIKNWPIPQTIKELRGFLGLTGYYRRFIQGYGKITKSLTDLVKKNQFQWHDRATQAFKRLQEVMSSPPILAQPNFTQEFIVKTDASRNGIGAVLMQKRRPLAFFSKALGTKHQALSVYEKEMLAIVTAILKWRAYLVGRHFIIKTDHQSLKYKMEQRVHTPLQQKWIAKLMGYDYEDVAHFVAVCDVFQRNKSDNTAYLGLLQPLPIPEKIWSDISMDFIEGLPLSHGRKVILVVVDRLSKYAHFMAVAHPYTAISVAQLFIDQVYRLHGLLQTIVSDRDPIFLSSF</sequence>
<dbReference type="Pfam" id="PF03732">
    <property type="entry name" value="Retrotrans_gag"/>
    <property type="match status" value="1"/>
</dbReference>
<evidence type="ECO:0000256" key="1">
    <source>
        <dbReference type="ARBA" id="ARBA00022679"/>
    </source>
</evidence>
<gene>
    <name evidence="10" type="primary">LOC140018510</name>
</gene>
<accession>A0ABM4W752</accession>
<dbReference type="InterPro" id="IPR005162">
    <property type="entry name" value="Retrotrans_gag_dom"/>
</dbReference>
<dbReference type="InterPro" id="IPR050951">
    <property type="entry name" value="Retrovirus_Pol_polyprotein"/>
</dbReference>
<evidence type="ECO:0000256" key="3">
    <source>
        <dbReference type="ARBA" id="ARBA00022722"/>
    </source>
</evidence>
<dbReference type="Gene3D" id="3.30.420.10">
    <property type="entry name" value="Ribonuclease H-like superfamily/Ribonuclease H"/>
    <property type="match status" value="1"/>
</dbReference>
<evidence type="ECO:0000256" key="7">
    <source>
        <dbReference type="SAM" id="MobiDB-lite"/>
    </source>
</evidence>
<evidence type="ECO:0000256" key="6">
    <source>
        <dbReference type="ARBA" id="ARBA00022918"/>
    </source>
</evidence>
<keyword evidence="9" id="KW-1185">Reference proteome</keyword>
<dbReference type="InterPro" id="IPR041373">
    <property type="entry name" value="RT_RNaseH"/>
</dbReference>
<evidence type="ECO:0000256" key="4">
    <source>
        <dbReference type="ARBA" id="ARBA00022759"/>
    </source>
</evidence>
<dbReference type="PANTHER" id="PTHR37984">
    <property type="entry name" value="PROTEIN CBG26694"/>
    <property type="match status" value="1"/>
</dbReference>
<dbReference type="GeneID" id="140018510"/>
<feature type="region of interest" description="Disordered" evidence="7">
    <location>
        <begin position="67"/>
        <end position="87"/>
    </location>
</feature>
<keyword evidence="4" id="KW-0255">Endonuclease</keyword>
<evidence type="ECO:0000259" key="8">
    <source>
        <dbReference type="PROSITE" id="PS50994"/>
    </source>
</evidence>
<dbReference type="Proteomes" id="UP001652660">
    <property type="component" value="Chromosome 1e"/>
</dbReference>
<evidence type="ECO:0000256" key="2">
    <source>
        <dbReference type="ARBA" id="ARBA00022695"/>
    </source>
</evidence>
<evidence type="ECO:0000313" key="9">
    <source>
        <dbReference type="Proteomes" id="UP001652660"/>
    </source>
</evidence>
<dbReference type="InterPro" id="IPR043128">
    <property type="entry name" value="Rev_trsase/Diguanyl_cyclase"/>
</dbReference>
<dbReference type="PROSITE" id="PS50994">
    <property type="entry name" value="INTEGRASE"/>
    <property type="match status" value="1"/>
</dbReference>
<name>A0ABM4W752_COFAR</name>
<dbReference type="InterPro" id="IPR012337">
    <property type="entry name" value="RNaseH-like_sf"/>
</dbReference>
<organism evidence="9 10">
    <name type="scientific">Coffea arabica</name>
    <name type="common">Arabian coffee</name>
    <dbReference type="NCBI Taxonomy" id="13443"/>
    <lineage>
        <taxon>Eukaryota</taxon>
        <taxon>Viridiplantae</taxon>
        <taxon>Streptophyta</taxon>
        <taxon>Embryophyta</taxon>
        <taxon>Tracheophyta</taxon>
        <taxon>Spermatophyta</taxon>
        <taxon>Magnoliopsida</taxon>
        <taxon>eudicotyledons</taxon>
        <taxon>Gunneridae</taxon>
        <taxon>Pentapetalae</taxon>
        <taxon>asterids</taxon>
        <taxon>lamiids</taxon>
        <taxon>Gentianales</taxon>
        <taxon>Rubiaceae</taxon>
        <taxon>Ixoroideae</taxon>
        <taxon>Gardenieae complex</taxon>
        <taxon>Bertiereae - Coffeeae clade</taxon>
        <taxon>Coffeeae</taxon>
        <taxon>Coffea</taxon>
    </lineage>
</organism>
<dbReference type="SUPFAM" id="SSF56672">
    <property type="entry name" value="DNA/RNA polymerases"/>
    <property type="match status" value="1"/>
</dbReference>
<dbReference type="SUPFAM" id="SSF53098">
    <property type="entry name" value="Ribonuclease H-like"/>
    <property type="match status" value="1"/>
</dbReference>
<dbReference type="RefSeq" id="XP_071927614.1">
    <property type="nucleotide sequence ID" value="XM_072071513.1"/>
</dbReference>
<dbReference type="InterPro" id="IPR043502">
    <property type="entry name" value="DNA/RNA_pol_sf"/>
</dbReference>
<dbReference type="PANTHER" id="PTHR37984:SF5">
    <property type="entry name" value="PROTEIN NYNRIN-LIKE"/>
    <property type="match status" value="1"/>
</dbReference>
<reference evidence="10" key="2">
    <citation type="submission" date="2025-08" db="UniProtKB">
        <authorList>
            <consortium name="RefSeq"/>
        </authorList>
    </citation>
    <scope>IDENTIFICATION</scope>
    <source>
        <tissue evidence="10">Leaves</tissue>
    </source>
</reference>
<proteinExistence type="predicted"/>
<dbReference type="Gene3D" id="3.10.10.10">
    <property type="entry name" value="HIV Type 1 Reverse Transcriptase, subunit A, domain 1"/>
    <property type="match status" value="1"/>
</dbReference>
<protein>
    <recommendedName>
        <fullName evidence="8">Integrase catalytic domain-containing protein</fullName>
    </recommendedName>
</protein>
<dbReference type="Gene3D" id="3.30.70.270">
    <property type="match status" value="2"/>
</dbReference>
<keyword evidence="3" id="KW-0540">Nuclease</keyword>
<evidence type="ECO:0000313" key="10">
    <source>
        <dbReference type="RefSeq" id="XP_071927614.1"/>
    </source>
</evidence>
<keyword evidence="5" id="KW-0378">Hydrolase</keyword>
<reference evidence="9" key="1">
    <citation type="journal article" date="2025" name="Foods">
        <title>Unveiling the Microbial Signatures of Arabica Coffee Cherries: Insights into Ripeness Specific Diversity, Functional Traits, and Implications for Quality and Safety.</title>
        <authorList>
            <consortium name="RefSeq"/>
            <person name="Tenea G.N."/>
            <person name="Cifuentes V."/>
            <person name="Reyes P."/>
            <person name="Cevallos-Vallejos M."/>
        </authorList>
    </citation>
    <scope>NUCLEOTIDE SEQUENCE [LARGE SCALE GENOMIC DNA]</scope>
</reference>
<evidence type="ECO:0000256" key="5">
    <source>
        <dbReference type="ARBA" id="ARBA00022801"/>
    </source>
</evidence>
<keyword evidence="6" id="KW-0695">RNA-directed DNA polymerase</keyword>
<keyword evidence="1" id="KW-0808">Transferase</keyword>